<protein>
    <submittedName>
        <fullName evidence="1">Uncharacterized protein</fullName>
    </submittedName>
</protein>
<comment type="caution">
    <text evidence="1">The sequence shown here is derived from an EMBL/GenBank/DDBJ whole genome shotgun (WGS) entry which is preliminary data.</text>
</comment>
<organism evidence="1 2">
    <name type="scientific">Helianthus annuus</name>
    <name type="common">Common sunflower</name>
    <dbReference type="NCBI Taxonomy" id="4232"/>
    <lineage>
        <taxon>Eukaryota</taxon>
        <taxon>Viridiplantae</taxon>
        <taxon>Streptophyta</taxon>
        <taxon>Embryophyta</taxon>
        <taxon>Tracheophyta</taxon>
        <taxon>Spermatophyta</taxon>
        <taxon>Magnoliopsida</taxon>
        <taxon>eudicotyledons</taxon>
        <taxon>Gunneridae</taxon>
        <taxon>Pentapetalae</taxon>
        <taxon>asterids</taxon>
        <taxon>campanulids</taxon>
        <taxon>Asterales</taxon>
        <taxon>Asteraceae</taxon>
        <taxon>Asteroideae</taxon>
        <taxon>Heliantheae alliance</taxon>
        <taxon>Heliantheae</taxon>
        <taxon>Helianthus</taxon>
    </lineage>
</organism>
<accession>A0A9K3IT37</accession>
<reference evidence="1" key="2">
    <citation type="submission" date="2020-06" db="EMBL/GenBank/DDBJ databases">
        <title>Helianthus annuus Genome sequencing and assembly Release 2.</title>
        <authorList>
            <person name="Gouzy J."/>
            <person name="Langlade N."/>
            <person name="Munos S."/>
        </authorList>
    </citation>
    <scope>NUCLEOTIDE SEQUENCE</scope>
    <source>
        <tissue evidence="1">Leaves</tissue>
    </source>
</reference>
<keyword evidence="2" id="KW-1185">Reference proteome</keyword>
<gene>
    <name evidence="1" type="ORF">HanXRQr2_Chr06g0256811</name>
</gene>
<reference evidence="1" key="1">
    <citation type="journal article" date="2017" name="Nature">
        <title>The sunflower genome provides insights into oil metabolism, flowering and Asterid evolution.</title>
        <authorList>
            <person name="Badouin H."/>
            <person name="Gouzy J."/>
            <person name="Grassa C.J."/>
            <person name="Murat F."/>
            <person name="Staton S.E."/>
            <person name="Cottret L."/>
            <person name="Lelandais-Briere C."/>
            <person name="Owens G.L."/>
            <person name="Carrere S."/>
            <person name="Mayjonade B."/>
            <person name="Legrand L."/>
            <person name="Gill N."/>
            <person name="Kane N.C."/>
            <person name="Bowers J.E."/>
            <person name="Hubner S."/>
            <person name="Bellec A."/>
            <person name="Berard A."/>
            <person name="Berges H."/>
            <person name="Blanchet N."/>
            <person name="Boniface M.C."/>
            <person name="Brunel D."/>
            <person name="Catrice O."/>
            <person name="Chaidir N."/>
            <person name="Claudel C."/>
            <person name="Donnadieu C."/>
            <person name="Faraut T."/>
            <person name="Fievet G."/>
            <person name="Helmstetter N."/>
            <person name="King M."/>
            <person name="Knapp S.J."/>
            <person name="Lai Z."/>
            <person name="Le Paslier M.C."/>
            <person name="Lippi Y."/>
            <person name="Lorenzon L."/>
            <person name="Mandel J.R."/>
            <person name="Marage G."/>
            <person name="Marchand G."/>
            <person name="Marquand E."/>
            <person name="Bret-Mestries E."/>
            <person name="Morien E."/>
            <person name="Nambeesan S."/>
            <person name="Nguyen T."/>
            <person name="Pegot-Espagnet P."/>
            <person name="Pouilly N."/>
            <person name="Raftis F."/>
            <person name="Sallet E."/>
            <person name="Schiex T."/>
            <person name="Thomas J."/>
            <person name="Vandecasteele C."/>
            <person name="Vares D."/>
            <person name="Vear F."/>
            <person name="Vautrin S."/>
            <person name="Crespi M."/>
            <person name="Mangin B."/>
            <person name="Burke J.M."/>
            <person name="Salse J."/>
            <person name="Munos S."/>
            <person name="Vincourt P."/>
            <person name="Rieseberg L.H."/>
            <person name="Langlade N.B."/>
        </authorList>
    </citation>
    <scope>NUCLEOTIDE SEQUENCE</scope>
    <source>
        <tissue evidence="1">Leaves</tissue>
    </source>
</reference>
<evidence type="ECO:0000313" key="2">
    <source>
        <dbReference type="Proteomes" id="UP000215914"/>
    </source>
</evidence>
<proteinExistence type="predicted"/>
<dbReference type="EMBL" id="MNCJ02000321">
    <property type="protein sequence ID" value="KAF5802201.1"/>
    <property type="molecule type" value="Genomic_DNA"/>
</dbReference>
<evidence type="ECO:0000313" key="1">
    <source>
        <dbReference type="EMBL" id="KAF5802201.1"/>
    </source>
</evidence>
<sequence>MVITVHGSKTSQVYCSFHFGVKLSIIVLVRTHFVPYLATQYASVVALPSFVFIGVNP</sequence>
<dbReference type="Gramene" id="mRNA:HanXRQr2_Chr06g0256811">
    <property type="protein sequence ID" value="CDS:HanXRQr2_Chr06g0256811.1"/>
    <property type="gene ID" value="HanXRQr2_Chr06g0256811"/>
</dbReference>
<dbReference type="AlphaFoldDB" id="A0A9K3IT37"/>
<name>A0A9K3IT37_HELAN</name>
<dbReference type="Proteomes" id="UP000215914">
    <property type="component" value="Unassembled WGS sequence"/>
</dbReference>